<organism evidence="9 10">
    <name type="scientific">Pycnococcus provasolii</name>
    <dbReference type="NCBI Taxonomy" id="41880"/>
    <lineage>
        <taxon>Eukaryota</taxon>
        <taxon>Viridiplantae</taxon>
        <taxon>Chlorophyta</taxon>
        <taxon>Pseudoscourfieldiophyceae</taxon>
        <taxon>Pseudoscourfieldiales</taxon>
        <taxon>Pycnococcaceae</taxon>
        <taxon>Pycnococcus</taxon>
    </lineage>
</organism>
<keyword evidence="5 7" id="KW-0472">Membrane</keyword>
<evidence type="ECO:0000256" key="1">
    <source>
        <dbReference type="ARBA" id="ARBA00004128"/>
    </source>
</evidence>
<name>A0A830HAP9_9CHLO</name>
<comment type="caution">
    <text evidence="9">The sequence shown here is derived from an EMBL/GenBank/DDBJ whole genome shotgun (WGS) entry which is preliminary data.</text>
</comment>
<dbReference type="InterPro" id="IPR004331">
    <property type="entry name" value="SPX_dom"/>
</dbReference>
<comment type="subcellular location">
    <subcellularLocation>
        <location evidence="1">Vacuole membrane</location>
        <topology evidence="1">Multi-pass membrane protein</topology>
    </subcellularLocation>
</comment>
<dbReference type="Proteomes" id="UP000660262">
    <property type="component" value="Unassembled WGS sequence"/>
</dbReference>
<feature type="region of interest" description="Disordered" evidence="6">
    <location>
        <begin position="548"/>
        <end position="575"/>
    </location>
</feature>
<evidence type="ECO:0000256" key="3">
    <source>
        <dbReference type="ARBA" id="ARBA00022692"/>
    </source>
</evidence>
<dbReference type="OrthoDB" id="6493944at2759"/>
<keyword evidence="10" id="KW-1185">Reference proteome</keyword>
<dbReference type="CDD" id="cd14447">
    <property type="entry name" value="SPX"/>
    <property type="match status" value="1"/>
</dbReference>
<dbReference type="EMBL" id="BNJQ01000006">
    <property type="protein sequence ID" value="GHP03732.1"/>
    <property type="molecule type" value="Genomic_DNA"/>
</dbReference>
<evidence type="ECO:0000256" key="7">
    <source>
        <dbReference type="SAM" id="Phobius"/>
    </source>
</evidence>
<dbReference type="GO" id="GO:0006799">
    <property type="term" value="P:polyphosphate biosynthetic process"/>
    <property type="evidence" value="ECO:0007669"/>
    <property type="project" value="UniProtKB-ARBA"/>
</dbReference>
<dbReference type="AlphaFoldDB" id="A0A830HAP9"/>
<feature type="compositionally biased region" description="Polar residues" evidence="6">
    <location>
        <begin position="79"/>
        <end position="88"/>
    </location>
</feature>
<dbReference type="Pfam" id="PF09359">
    <property type="entry name" value="VTC"/>
    <property type="match status" value="1"/>
</dbReference>
<proteinExistence type="predicted"/>
<keyword evidence="2" id="KW-0926">Vacuole</keyword>
<dbReference type="Pfam" id="PF02656">
    <property type="entry name" value="DUF202"/>
    <property type="match status" value="1"/>
</dbReference>
<dbReference type="InterPro" id="IPR051572">
    <property type="entry name" value="VTC_Complex_Subunit"/>
</dbReference>
<feature type="domain" description="SPX" evidence="8">
    <location>
        <begin position="1"/>
        <end position="212"/>
    </location>
</feature>
<accession>A0A830HAP9</accession>
<feature type="transmembrane region" description="Helical" evidence="7">
    <location>
        <begin position="717"/>
        <end position="741"/>
    </location>
</feature>
<evidence type="ECO:0000256" key="2">
    <source>
        <dbReference type="ARBA" id="ARBA00022554"/>
    </source>
</evidence>
<evidence type="ECO:0000256" key="6">
    <source>
        <dbReference type="SAM" id="MobiDB-lite"/>
    </source>
</evidence>
<evidence type="ECO:0000313" key="10">
    <source>
        <dbReference type="Proteomes" id="UP000660262"/>
    </source>
</evidence>
<dbReference type="GO" id="GO:0005774">
    <property type="term" value="C:vacuolar membrane"/>
    <property type="evidence" value="ECO:0007669"/>
    <property type="project" value="UniProtKB-SubCell"/>
</dbReference>
<feature type="transmembrane region" description="Helical" evidence="7">
    <location>
        <begin position="681"/>
        <end position="705"/>
    </location>
</feature>
<dbReference type="InterPro" id="IPR003807">
    <property type="entry name" value="DUF202"/>
</dbReference>
<evidence type="ECO:0000256" key="5">
    <source>
        <dbReference type="ARBA" id="ARBA00023136"/>
    </source>
</evidence>
<dbReference type="PANTHER" id="PTHR46140">
    <property type="entry name" value="VACUOLAR TRANSPORTER CHAPERONE 1-RELATED"/>
    <property type="match status" value="1"/>
</dbReference>
<feature type="region of interest" description="Disordered" evidence="6">
    <location>
        <begin position="75"/>
        <end position="96"/>
    </location>
</feature>
<dbReference type="CDD" id="cd07751">
    <property type="entry name" value="PolyPPase_VTC4_like"/>
    <property type="match status" value="1"/>
</dbReference>
<evidence type="ECO:0000259" key="8">
    <source>
        <dbReference type="PROSITE" id="PS51382"/>
    </source>
</evidence>
<dbReference type="PROSITE" id="PS51382">
    <property type="entry name" value="SPX"/>
    <property type="match status" value="1"/>
</dbReference>
<protein>
    <submittedName>
        <fullName evidence="9">Vacuolar transporter chaperone</fullName>
    </submittedName>
</protein>
<gene>
    <name evidence="9" type="ORF">PPROV_000248700</name>
</gene>
<sequence>MKFGESYARAISNHPEWPVTTIVAYGKLKTMIKFLGELTSTQQVREAERRFVPPSLSFDPTGGAIDEKVPVTSPMLLGQHNTTPTTEGSGDVEAPLASSSSSTAAAEHEPIFVEITENDFFDEIDRSIAKLGAYTNARLEELNRDLMQLTTNVEHGWDTEEERVSFEEMAKAIGERFLSLESFINIQYTALYKILKKHDKYLPATPIYQFYRKRMYQQHWVQGDYSRMFVKLSAIHSTLRGDKAGVQDKGASQGFVRSTKKYWVKAEDVSSVKLALSQHLPVFQMKLDELRGDSQLTNSVYLDNQSLELYHGRLEKYPGAIAMRYRWYGDKEPEVVFVERKTHKESWKGELSVKERFTLMPEQVVPFSEGTYTVDMAVDDLLKRKPRTSAAELDDFRRLFTECQDQVVGKQLEPMMRTQYMRVAYQIPFDASVRVSLDTNLLMMKENPDCAPSCEEAGRWFRDPSLLVKRTEVTYFPHAVLEVKLSLAEGEECPRWVEDLVERSGYLTLVHKMSKFIHGCAVLLPDMVQSMPYWIDDLSLRPSILHSQPDRALTPRGGHVPRSGPSRGSSVDNASVVDDDHQQRPMLSGPRAILLPPTTNLAGVPYTDSTKFCAEEMASLLNTAGGSNPPPRPPRRGIWDSTMHALGLRKPTSRTVQPYMLPRKIPMRIEPKTFLANERTFLNWLNMAVHLGAIGTALVGFSIGLSTTEANQSLARPVQLVAVFVMPVSVVICLYASWVFFHRADRIRKREGSFDDRIGPPVLALIVVIALWGTFIAAVAQVASGG</sequence>
<feature type="transmembrane region" description="Helical" evidence="7">
    <location>
        <begin position="762"/>
        <end position="783"/>
    </location>
</feature>
<evidence type="ECO:0000256" key="4">
    <source>
        <dbReference type="ARBA" id="ARBA00022989"/>
    </source>
</evidence>
<evidence type="ECO:0000313" key="9">
    <source>
        <dbReference type="EMBL" id="GHP03732.1"/>
    </source>
</evidence>
<dbReference type="Gene3D" id="3.20.100.30">
    <property type="entry name" value="VTC, catalytic tunnel domain"/>
    <property type="match status" value="1"/>
</dbReference>
<keyword evidence="4 7" id="KW-1133">Transmembrane helix</keyword>
<reference evidence="9" key="1">
    <citation type="submission" date="2020-10" db="EMBL/GenBank/DDBJ databases">
        <title>Unveiling of a novel bifunctional photoreceptor, Dualchrome1, isolated from a cosmopolitan green alga.</title>
        <authorList>
            <person name="Suzuki S."/>
            <person name="Kawachi M."/>
        </authorList>
    </citation>
    <scope>NUCLEOTIDE SEQUENCE</scope>
    <source>
        <strain evidence="9">NIES 2893</strain>
    </source>
</reference>
<dbReference type="PANTHER" id="PTHR46140:SF1">
    <property type="entry name" value="VACUOLAR TRANSPORTER CHAPERONE COMPLEX SUBUNIT 4-RELATED"/>
    <property type="match status" value="1"/>
</dbReference>
<dbReference type="InterPro" id="IPR018966">
    <property type="entry name" value="VTC_domain"/>
</dbReference>
<keyword evidence="3 7" id="KW-0812">Transmembrane</keyword>
<dbReference type="InterPro" id="IPR042267">
    <property type="entry name" value="VTC_sf"/>
</dbReference>